<dbReference type="OrthoDB" id="2839483at2759"/>
<protein>
    <submittedName>
        <fullName evidence="1">Uncharacterized protein</fullName>
    </submittedName>
</protein>
<reference evidence="1" key="1">
    <citation type="journal article" date="2019" name="Environ. Microbiol.">
        <title>Fungal ecological strategies reflected in gene transcription - a case study of two litter decomposers.</title>
        <authorList>
            <person name="Barbi F."/>
            <person name="Kohler A."/>
            <person name="Barry K."/>
            <person name="Baskaran P."/>
            <person name="Daum C."/>
            <person name="Fauchery L."/>
            <person name="Ihrmark K."/>
            <person name="Kuo A."/>
            <person name="LaButti K."/>
            <person name="Lipzen A."/>
            <person name="Morin E."/>
            <person name="Grigoriev I.V."/>
            <person name="Henrissat B."/>
            <person name="Lindahl B."/>
            <person name="Martin F."/>
        </authorList>
    </citation>
    <scope>NUCLEOTIDE SEQUENCE</scope>
    <source>
        <strain evidence="1">JB14</strain>
    </source>
</reference>
<organism evidence="1 2">
    <name type="scientific">Gymnopus androsaceus JB14</name>
    <dbReference type="NCBI Taxonomy" id="1447944"/>
    <lineage>
        <taxon>Eukaryota</taxon>
        <taxon>Fungi</taxon>
        <taxon>Dikarya</taxon>
        <taxon>Basidiomycota</taxon>
        <taxon>Agaricomycotina</taxon>
        <taxon>Agaricomycetes</taxon>
        <taxon>Agaricomycetidae</taxon>
        <taxon>Agaricales</taxon>
        <taxon>Marasmiineae</taxon>
        <taxon>Omphalotaceae</taxon>
        <taxon>Gymnopus</taxon>
    </lineage>
</organism>
<proteinExistence type="predicted"/>
<evidence type="ECO:0000313" key="1">
    <source>
        <dbReference type="EMBL" id="KAE9382481.1"/>
    </source>
</evidence>
<evidence type="ECO:0000313" key="2">
    <source>
        <dbReference type="Proteomes" id="UP000799118"/>
    </source>
</evidence>
<keyword evidence="2" id="KW-1185">Reference proteome</keyword>
<dbReference type="EMBL" id="ML771482">
    <property type="protein sequence ID" value="KAE9382481.1"/>
    <property type="molecule type" value="Genomic_DNA"/>
</dbReference>
<sequence length="158" mass="17596">IAERAVTKAELAAALRTWRTDEIVEKAPFMWPHFTPKDSPPPEAPWAHPPDAILSFHSLSDTERSLVLQNLVKRMSFNSARHIGDLHRALCAPLNSDLEKGKAMKMLGTQLAKCNVDALKYVCVDLNCLPLGKLGKPVLVQALIDWVRSLLCMAHFAF</sequence>
<dbReference type="AlphaFoldDB" id="A0A6A4GAG5"/>
<dbReference type="Proteomes" id="UP000799118">
    <property type="component" value="Unassembled WGS sequence"/>
</dbReference>
<gene>
    <name evidence="1" type="ORF">BT96DRAFT_845460</name>
</gene>
<accession>A0A6A4GAG5</accession>
<feature type="non-terminal residue" evidence="1">
    <location>
        <position position="1"/>
    </location>
</feature>
<name>A0A6A4GAG5_9AGAR</name>